<feature type="non-terminal residue" evidence="1">
    <location>
        <position position="1"/>
    </location>
</feature>
<gene>
    <name evidence="1" type="ORF">FNK824_LOCUS42537</name>
</gene>
<organism evidence="1 2">
    <name type="scientific">Rotaria sordida</name>
    <dbReference type="NCBI Taxonomy" id="392033"/>
    <lineage>
        <taxon>Eukaryota</taxon>
        <taxon>Metazoa</taxon>
        <taxon>Spiralia</taxon>
        <taxon>Gnathifera</taxon>
        <taxon>Rotifera</taxon>
        <taxon>Eurotatoria</taxon>
        <taxon>Bdelloidea</taxon>
        <taxon>Philodinida</taxon>
        <taxon>Philodinidae</taxon>
        <taxon>Rotaria</taxon>
    </lineage>
</organism>
<protein>
    <submittedName>
        <fullName evidence="1">Uncharacterized protein</fullName>
    </submittedName>
</protein>
<dbReference type="Proteomes" id="UP000663874">
    <property type="component" value="Unassembled WGS sequence"/>
</dbReference>
<evidence type="ECO:0000313" key="1">
    <source>
        <dbReference type="EMBL" id="CAF4357050.1"/>
    </source>
</evidence>
<dbReference type="EMBL" id="CAJOBE010050951">
    <property type="protein sequence ID" value="CAF4357050.1"/>
    <property type="molecule type" value="Genomic_DNA"/>
</dbReference>
<evidence type="ECO:0000313" key="2">
    <source>
        <dbReference type="Proteomes" id="UP000663874"/>
    </source>
</evidence>
<reference evidence="1" key="1">
    <citation type="submission" date="2021-02" db="EMBL/GenBank/DDBJ databases">
        <authorList>
            <person name="Nowell W R."/>
        </authorList>
    </citation>
    <scope>NUCLEOTIDE SEQUENCE</scope>
</reference>
<dbReference type="AlphaFoldDB" id="A0A820LGY1"/>
<proteinExistence type="predicted"/>
<accession>A0A820LGY1</accession>
<sequence length="35" mass="3770">KTGSFSSTFDTKPASPLSSRLFSASTANRLFSIIF</sequence>
<comment type="caution">
    <text evidence="1">The sequence shown here is derived from an EMBL/GenBank/DDBJ whole genome shotgun (WGS) entry which is preliminary data.</text>
</comment>
<name>A0A820LGY1_9BILA</name>